<comment type="caution">
    <text evidence="1">The sequence shown here is derived from an EMBL/GenBank/DDBJ whole genome shotgun (WGS) entry which is preliminary data.</text>
</comment>
<dbReference type="Proteomes" id="UP000616151">
    <property type="component" value="Unassembled WGS sequence"/>
</dbReference>
<evidence type="ECO:0000313" key="1">
    <source>
        <dbReference type="EMBL" id="MBK1871050.1"/>
    </source>
</evidence>
<accession>A0ACC5REL4</accession>
<keyword evidence="2" id="KW-1185">Reference proteome</keyword>
<protein>
    <submittedName>
        <fullName evidence="1">Uncharacterized protein</fullName>
    </submittedName>
</protein>
<organism evidence="1 2">
    <name type="scientific">Taklimakanibacter albus</name>
    <dbReference type="NCBI Taxonomy" id="2800327"/>
    <lineage>
        <taxon>Bacteria</taxon>
        <taxon>Pseudomonadati</taxon>
        <taxon>Pseudomonadota</taxon>
        <taxon>Alphaproteobacteria</taxon>
        <taxon>Hyphomicrobiales</taxon>
        <taxon>Aestuariivirgaceae</taxon>
        <taxon>Taklimakanibacter</taxon>
    </lineage>
</organism>
<reference evidence="1" key="1">
    <citation type="submission" date="2021-01" db="EMBL/GenBank/DDBJ databases">
        <authorList>
            <person name="Sun Q."/>
        </authorList>
    </citation>
    <scope>NUCLEOTIDE SEQUENCE</scope>
    <source>
        <strain evidence="1">YIM B02566</strain>
    </source>
</reference>
<name>A0ACC5REL4_9HYPH</name>
<sequence length="379" mass="42043">MLLSVLDQSLERSPFFDCAKRDGAASYIVLNHMFMPYRYGDQTEEYWALVNDATLWDVAAERQVEISGPDARRFVDLLVPRSLERCAVGQCRYVVITDADGHILNDPVLNRLEENKYWLSAADSDLLLWAKGVACFAGMDVAITEPEAAPIQIQGNKSRDVMIRLLGDKVADLKYYHLMEAELDGMSLVVTRTGWSGDLGYEIYLRDTARAGDLWERVKQAGKPSNLRVTGPNTIRRVEAGIIAMRSDFPAEATPFHVGLEHLVDLDKPVDFIGKTALRRIAAEGVAWKLVGLEFDESATDGEAASFGGRAVNRDGVTVGRTTVVVYSPRLKRMIGYARIDAAAATLGIRLSVEGKTGRQDACVAKRPFFDAKKQEPRR</sequence>
<proteinExistence type="predicted"/>
<evidence type="ECO:0000313" key="2">
    <source>
        <dbReference type="Proteomes" id="UP000616151"/>
    </source>
</evidence>
<dbReference type="EMBL" id="JAENHL010000008">
    <property type="protein sequence ID" value="MBK1871050.1"/>
    <property type="molecule type" value="Genomic_DNA"/>
</dbReference>
<gene>
    <name evidence="1" type="ORF">JHL16_32085</name>
</gene>